<feature type="transmembrane region" description="Helical" evidence="4">
    <location>
        <begin position="84"/>
        <end position="101"/>
    </location>
</feature>
<evidence type="ECO:0000256" key="2">
    <source>
        <dbReference type="ARBA" id="ARBA00022803"/>
    </source>
</evidence>
<dbReference type="SUPFAM" id="SSF48452">
    <property type="entry name" value="TPR-like"/>
    <property type="match status" value="1"/>
</dbReference>
<dbReference type="AlphaFoldDB" id="A0A0G0ZAW2"/>
<organism evidence="5 6">
    <name type="scientific">Candidatus Gottesmanbacteria bacterium GW2011_GWA2_42_18</name>
    <dbReference type="NCBI Taxonomy" id="1618442"/>
    <lineage>
        <taxon>Bacteria</taxon>
        <taxon>Candidatus Gottesmaniibacteriota</taxon>
    </lineage>
</organism>
<feature type="transmembrane region" description="Helical" evidence="4">
    <location>
        <begin position="339"/>
        <end position="356"/>
    </location>
</feature>
<feature type="repeat" description="TPR" evidence="3">
    <location>
        <begin position="568"/>
        <end position="601"/>
    </location>
</feature>
<keyword evidence="4" id="KW-0472">Membrane</keyword>
<dbReference type="Pfam" id="PF07719">
    <property type="entry name" value="TPR_2"/>
    <property type="match status" value="1"/>
</dbReference>
<feature type="transmembrane region" description="Helical" evidence="4">
    <location>
        <begin position="156"/>
        <end position="172"/>
    </location>
</feature>
<evidence type="ECO:0000256" key="1">
    <source>
        <dbReference type="ARBA" id="ARBA00022737"/>
    </source>
</evidence>
<dbReference type="SMART" id="SM00028">
    <property type="entry name" value="TPR"/>
    <property type="match status" value="2"/>
</dbReference>
<evidence type="ECO:0000313" key="5">
    <source>
        <dbReference type="EMBL" id="KKS45850.1"/>
    </source>
</evidence>
<keyword evidence="4" id="KW-1133">Transmembrane helix</keyword>
<keyword evidence="4" id="KW-0812">Transmembrane</keyword>
<name>A0A0G0ZAW2_9BACT</name>
<gene>
    <name evidence="5" type="ORF">UV09_C0027G0002</name>
</gene>
<dbReference type="EMBL" id="LCDD01000027">
    <property type="protein sequence ID" value="KKS45850.1"/>
    <property type="molecule type" value="Genomic_DNA"/>
</dbReference>
<protein>
    <submittedName>
        <fullName evidence="5">Uncharacterized protein</fullName>
    </submittedName>
</protein>
<dbReference type="InterPro" id="IPR011990">
    <property type="entry name" value="TPR-like_helical_dom_sf"/>
</dbReference>
<dbReference type="Gene3D" id="1.25.40.10">
    <property type="entry name" value="Tetratricopeptide repeat domain"/>
    <property type="match status" value="1"/>
</dbReference>
<accession>A0A0G0ZAW2</accession>
<reference evidence="5 6" key="1">
    <citation type="journal article" date="2015" name="Nature">
        <title>rRNA introns, odd ribosomes, and small enigmatic genomes across a large radiation of phyla.</title>
        <authorList>
            <person name="Brown C.T."/>
            <person name="Hug L.A."/>
            <person name="Thomas B.C."/>
            <person name="Sharon I."/>
            <person name="Castelle C.J."/>
            <person name="Singh A."/>
            <person name="Wilkins M.J."/>
            <person name="Williams K.H."/>
            <person name="Banfield J.F."/>
        </authorList>
    </citation>
    <scope>NUCLEOTIDE SEQUENCE [LARGE SCALE GENOMIC DNA]</scope>
</reference>
<evidence type="ECO:0000256" key="3">
    <source>
        <dbReference type="PROSITE-ProRule" id="PRU00339"/>
    </source>
</evidence>
<feature type="transmembrane region" description="Helical" evidence="4">
    <location>
        <begin position="208"/>
        <end position="228"/>
    </location>
</feature>
<feature type="transmembrane region" description="Helical" evidence="4">
    <location>
        <begin position="133"/>
        <end position="149"/>
    </location>
</feature>
<feature type="transmembrane region" description="Helical" evidence="4">
    <location>
        <begin position="7"/>
        <end position="25"/>
    </location>
</feature>
<feature type="transmembrane region" description="Helical" evidence="4">
    <location>
        <begin position="261"/>
        <end position="279"/>
    </location>
</feature>
<dbReference type="InterPro" id="IPR013105">
    <property type="entry name" value="TPR_2"/>
</dbReference>
<keyword evidence="2 3" id="KW-0802">TPR repeat</keyword>
<dbReference type="Proteomes" id="UP000034320">
    <property type="component" value="Unassembled WGS sequence"/>
</dbReference>
<dbReference type="PROSITE" id="PS50293">
    <property type="entry name" value="TPR_REGION"/>
    <property type="match status" value="1"/>
</dbReference>
<keyword evidence="1" id="KW-0677">Repeat</keyword>
<dbReference type="InterPro" id="IPR019734">
    <property type="entry name" value="TPR_rpt"/>
</dbReference>
<dbReference type="PROSITE" id="PS50005">
    <property type="entry name" value="TPR"/>
    <property type="match status" value="2"/>
</dbReference>
<sequence>MKNKANIIPIVFFLLIFILSVIPLIDFDIWFHLKSGEIISRLGIIRHDVFSHSAAGREWYPYEWLFQWFVFQFTELFGFESLKFLSAGFITLMTFVIYKLLRNVFDLRLWPSLILTLFFFSSVYEFFSARPHIIAYTFLAVFLYWLLMFLKKGSRFRFSASLVILAIIYLWANLHGSVFLSIYLAAASAVVCLVLSKKTGHAEYQRKAVLLAIFTPLVLVTTILPPLGATQYRLLWQFFLQRELITKFIDEWTPLAVNPGAFYYVTATIFIVIALTVFLTYRYKAWYKALILLPLLPFLIVVYSASRNVFLAYIAIVVLLGFAASLVDLPKLSKRRKLFFWPILAAFLVFNLLVLYDKRKFPRFFYPEGATKFIKNNHFKGNLFNEYAYGGYLLYHLYPEQKVFFDGRTDVYLCCEMPDTLDLAAKKNLPDSEYRQILERLWDKYKISYVLIRTQKHTVLRKMARILTDDRDWQLVFWDDVSQLFVRRDGKNQAILGIYNFIAATPYNQKPYRPGTEETAFEEYKRMIVVADSAKSRNVLGFLYLKKGDYGKARVEFEKAISLDPEQESAYMNLAEITAKEKDYYQAIKLYFKAQKLAQDRGLIYIRLGQLYLEGFNDRAKAKQSWEQGLKQTVDEDAKQQMRNLLKTL</sequence>
<feature type="transmembrane region" description="Helical" evidence="4">
    <location>
        <begin position="178"/>
        <end position="196"/>
    </location>
</feature>
<feature type="transmembrane region" description="Helical" evidence="4">
    <location>
        <begin position="310"/>
        <end position="327"/>
    </location>
</feature>
<feature type="transmembrane region" description="Helical" evidence="4">
    <location>
        <begin position="286"/>
        <end position="304"/>
    </location>
</feature>
<proteinExistence type="predicted"/>
<feature type="transmembrane region" description="Helical" evidence="4">
    <location>
        <begin position="108"/>
        <end position="127"/>
    </location>
</feature>
<evidence type="ECO:0000313" key="6">
    <source>
        <dbReference type="Proteomes" id="UP000034320"/>
    </source>
</evidence>
<comment type="caution">
    <text evidence="5">The sequence shown here is derived from an EMBL/GenBank/DDBJ whole genome shotgun (WGS) entry which is preliminary data.</text>
</comment>
<evidence type="ECO:0000256" key="4">
    <source>
        <dbReference type="SAM" id="Phobius"/>
    </source>
</evidence>
<feature type="repeat" description="TPR" evidence="3">
    <location>
        <begin position="534"/>
        <end position="567"/>
    </location>
</feature>